<dbReference type="PANTHER" id="PTHR43523">
    <property type="entry name" value="GLUCOSE-1-PHOSPHATE ADENYLYLTRANSFERASE-RELATED"/>
    <property type="match status" value="1"/>
</dbReference>
<evidence type="ECO:0000313" key="5">
    <source>
        <dbReference type="EMBL" id="SHK08740.1"/>
    </source>
</evidence>
<keyword evidence="5" id="KW-0808">Transferase</keyword>
<dbReference type="SUPFAM" id="SSF51161">
    <property type="entry name" value="Trimeric LpxA-like enzymes"/>
    <property type="match status" value="1"/>
</dbReference>
<dbReference type="InterPro" id="IPR011831">
    <property type="entry name" value="ADP-Glc_PPase"/>
</dbReference>
<dbReference type="GO" id="GO:0008878">
    <property type="term" value="F:glucose-1-phosphate adenylyltransferase activity"/>
    <property type="evidence" value="ECO:0007669"/>
    <property type="project" value="InterPro"/>
</dbReference>
<keyword evidence="2" id="KW-0320">Glycogen biosynthesis</keyword>
<name>A0A1M6PLD3_9CLOT</name>
<dbReference type="Gene3D" id="2.160.10.10">
    <property type="entry name" value="Hexapeptide repeat proteins"/>
    <property type="match status" value="1"/>
</dbReference>
<keyword evidence="6" id="KW-1185">Reference proteome</keyword>
<evidence type="ECO:0000256" key="1">
    <source>
        <dbReference type="ARBA" id="ARBA00010443"/>
    </source>
</evidence>
<dbReference type="RefSeq" id="WP_073012994.1">
    <property type="nucleotide sequence ID" value="NZ_FQZO01000017.1"/>
</dbReference>
<comment type="similarity">
    <text evidence="1">Belongs to the bacterial/plant glucose-1-phosphate adenylyltransferase family.</text>
</comment>
<sequence>MLSNYMGIINLDENEDNIMELTVRRPLASIPIAGRYRVIDFILSNMTNAGIENISIFAKNKSRSLVDHTSNGRPWDLNRKRYGLRIFNFGKANLEDNDINNFAENLDYFKIASQEYIIMAPSYMIYNIDFKEAAEFHENSGNDITVLYKKVNNAHKAFKDCEVLNLNEEGQIISVGRNIGGEKHLNIGMETYIMKRELFTDMVRDLTRTGHCRKFKQGIYTQLDKYKVGSFEFTGYLSCINSLDAYYKTNMDFLNVKVNTEVFSSNRPIITKSKDEAPTKYTRNGKVINSMVANGCIIDGYVENCIISRRVTIQKGAVLKDCIILQGSEIGENTSLSHVITDKNVIIESGKDLKADSEYPLVIIRKRTF</sequence>
<evidence type="ECO:0000313" key="6">
    <source>
        <dbReference type="Proteomes" id="UP000184080"/>
    </source>
</evidence>
<evidence type="ECO:0000259" key="4">
    <source>
        <dbReference type="Pfam" id="PF24894"/>
    </source>
</evidence>
<dbReference type="EMBL" id="FQZO01000017">
    <property type="protein sequence ID" value="SHK08740.1"/>
    <property type="molecule type" value="Genomic_DNA"/>
</dbReference>
<dbReference type="NCBIfam" id="TIGR02092">
    <property type="entry name" value="glgD"/>
    <property type="match status" value="1"/>
</dbReference>
<dbReference type="AlphaFoldDB" id="A0A1M6PLD3"/>
<feature type="domain" description="Nucleotidyl transferase" evidence="3">
    <location>
        <begin position="19"/>
        <end position="154"/>
    </location>
</feature>
<dbReference type="GO" id="GO:0005978">
    <property type="term" value="P:glycogen biosynthetic process"/>
    <property type="evidence" value="ECO:0007669"/>
    <property type="project" value="UniProtKB-KW"/>
</dbReference>
<proteinExistence type="inferred from homology"/>
<keyword evidence="5" id="KW-0548">Nucleotidyltransferase</keyword>
<dbReference type="InterPro" id="IPR056818">
    <property type="entry name" value="GlmU/GlgC-like_hexapep"/>
</dbReference>
<protein>
    <submittedName>
        <fullName evidence="5">Glucose-1-phosphate adenylyltransferase</fullName>
    </submittedName>
</protein>
<dbReference type="PANTHER" id="PTHR43523:SF6">
    <property type="entry name" value="GLYCOGEN BIOSYNTHESIS PROTEIN GLGD"/>
    <property type="match status" value="1"/>
</dbReference>
<dbReference type="SUPFAM" id="SSF53448">
    <property type="entry name" value="Nucleotide-diphospho-sugar transferases"/>
    <property type="match status" value="1"/>
</dbReference>
<dbReference type="Pfam" id="PF24894">
    <property type="entry name" value="Hexapep_GlmU"/>
    <property type="match status" value="1"/>
</dbReference>
<evidence type="ECO:0000259" key="3">
    <source>
        <dbReference type="Pfam" id="PF00483"/>
    </source>
</evidence>
<dbReference type="Gene3D" id="3.90.550.10">
    <property type="entry name" value="Spore Coat Polysaccharide Biosynthesis Protein SpsA, Chain A"/>
    <property type="match status" value="1"/>
</dbReference>
<dbReference type="CDD" id="cd02508">
    <property type="entry name" value="ADP_Glucose_PP"/>
    <property type="match status" value="1"/>
</dbReference>
<dbReference type="Proteomes" id="UP000184080">
    <property type="component" value="Unassembled WGS sequence"/>
</dbReference>
<dbReference type="InterPro" id="IPR011004">
    <property type="entry name" value="Trimer_LpxA-like_sf"/>
</dbReference>
<accession>A0A1M6PLD3</accession>
<feature type="domain" description="Glucose-1-phosphate adenylyltransferase/Bifunctional protein GlmU-like C-terminal hexapeptide" evidence="4">
    <location>
        <begin position="281"/>
        <end position="356"/>
    </location>
</feature>
<dbReference type="InterPro" id="IPR029044">
    <property type="entry name" value="Nucleotide-diphossugar_trans"/>
</dbReference>
<organism evidence="5 6">
    <name type="scientific">Clostridium amylolyticum</name>
    <dbReference type="NCBI Taxonomy" id="1121298"/>
    <lineage>
        <taxon>Bacteria</taxon>
        <taxon>Bacillati</taxon>
        <taxon>Bacillota</taxon>
        <taxon>Clostridia</taxon>
        <taxon>Eubacteriales</taxon>
        <taxon>Clostridiaceae</taxon>
        <taxon>Clostridium</taxon>
    </lineage>
</organism>
<dbReference type="CDD" id="cd04651">
    <property type="entry name" value="LbH_G1P_AT_C"/>
    <property type="match status" value="1"/>
</dbReference>
<dbReference type="STRING" id="1121298.SAMN05444401_0557"/>
<reference evidence="5 6" key="1">
    <citation type="submission" date="2016-11" db="EMBL/GenBank/DDBJ databases">
        <authorList>
            <person name="Jaros S."/>
            <person name="Januszkiewicz K."/>
            <person name="Wedrychowicz H."/>
        </authorList>
    </citation>
    <scope>NUCLEOTIDE SEQUENCE [LARGE SCALE GENOMIC DNA]</scope>
    <source>
        <strain evidence="5 6">DSM 21864</strain>
    </source>
</reference>
<dbReference type="InterPro" id="IPR011832">
    <property type="entry name" value="GlgDAde_trans"/>
</dbReference>
<gene>
    <name evidence="5" type="ORF">SAMN05444401_0557</name>
</gene>
<dbReference type="Pfam" id="PF00483">
    <property type="entry name" value="NTP_transferase"/>
    <property type="match status" value="1"/>
</dbReference>
<dbReference type="InterPro" id="IPR005835">
    <property type="entry name" value="NTP_transferase_dom"/>
</dbReference>
<evidence type="ECO:0000256" key="2">
    <source>
        <dbReference type="ARBA" id="ARBA00023056"/>
    </source>
</evidence>
<dbReference type="OrthoDB" id="9801810at2"/>